<dbReference type="Pfam" id="PF01814">
    <property type="entry name" value="Hemerythrin"/>
    <property type="match status" value="1"/>
</dbReference>
<protein>
    <recommendedName>
        <fullName evidence="1">Hemerythrin-like domain-containing protein</fullName>
    </recommendedName>
</protein>
<dbReference type="InterPro" id="IPR012312">
    <property type="entry name" value="Hemerythrin-like"/>
</dbReference>
<feature type="domain" description="Hemerythrin-like" evidence="1">
    <location>
        <begin position="4"/>
        <end position="126"/>
    </location>
</feature>
<organism evidence="2">
    <name type="scientific">marine metagenome</name>
    <dbReference type="NCBI Taxonomy" id="408172"/>
    <lineage>
        <taxon>unclassified sequences</taxon>
        <taxon>metagenomes</taxon>
        <taxon>ecological metagenomes</taxon>
    </lineage>
</organism>
<dbReference type="Gene3D" id="1.20.120.520">
    <property type="entry name" value="nmb1532 protein domain like"/>
    <property type="match status" value="1"/>
</dbReference>
<evidence type="ECO:0000259" key="1">
    <source>
        <dbReference type="Pfam" id="PF01814"/>
    </source>
</evidence>
<name>A0A381NGA1_9ZZZZ</name>
<reference evidence="2" key="1">
    <citation type="submission" date="2018-05" db="EMBL/GenBank/DDBJ databases">
        <authorList>
            <person name="Lanie J.A."/>
            <person name="Ng W.-L."/>
            <person name="Kazmierczak K.M."/>
            <person name="Andrzejewski T.M."/>
            <person name="Davidsen T.M."/>
            <person name="Wayne K.J."/>
            <person name="Tettelin H."/>
            <person name="Glass J.I."/>
            <person name="Rusch D."/>
            <person name="Podicherti R."/>
            <person name="Tsui H.-C.T."/>
            <person name="Winkler M.E."/>
        </authorList>
    </citation>
    <scope>NUCLEOTIDE SEQUENCE</scope>
</reference>
<evidence type="ECO:0000313" key="2">
    <source>
        <dbReference type="EMBL" id="SUZ53626.1"/>
    </source>
</evidence>
<accession>A0A381NGA1</accession>
<gene>
    <name evidence="2" type="ORF">METZ01_LOCUS6480</name>
</gene>
<proteinExistence type="predicted"/>
<dbReference type="EMBL" id="UINC01000339">
    <property type="protein sequence ID" value="SUZ53626.1"/>
    <property type="molecule type" value="Genomic_DNA"/>
</dbReference>
<dbReference type="AlphaFoldDB" id="A0A381NGA1"/>
<sequence>MQTINEYMAADHARCDQLYADGEAELLSGSFEKGRENMLAFEAGMRRHFEMEEAILFPAFEEATGMIQGPTMVMRAEHVQMNGVLAQIKESLEIDDPDTTLGAGETLLMLIQQHNMKEEGMLYPMVDQHLTDQVPGLIQKMDSIE</sequence>